<dbReference type="AlphaFoldDB" id="A0A5C5G6I1"/>
<keyword evidence="3" id="KW-1185">Reference proteome</keyword>
<comment type="caution">
    <text evidence="2">The sequence shown here is derived from an EMBL/GenBank/DDBJ whole genome shotgun (WGS) entry which is preliminary data.</text>
</comment>
<organism evidence="2 3">
    <name type="scientific">Rhodotorula diobovata</name>
    <dbReference type="NCBI Taxonomy" id="5288"/>
    <lineage>
        <taxon>Eukaryota</taxon>
        <taxon>Fungi</taxon>
        <taxon>Dikarya</taxon>
        <taxon>Basidiomycota</taxon>
        <taxon>Pucciniomycotina</taxon>
        <taxon>Microbotryomycetes</taxon>
        <taxon>Sporidiobolales</taxon>
        <taxon>Sporidiobolaceae</taxon>
        <taxon>Rhodotorula</taxon>
    </lineage>
</organism>
<accession>A0A5C5G6I1</accession>
<sequence>MSLRLERFAALVDRLDKSVEWHHVVPGAERPWSKVAELGHYDGSWHPPLIRVGRADILVNRLVHNAAAPVMTVPTTGAQGRVQTQFDGRQDLWLERDHINGYKRTVEEAQWILDGREAGPAGHIFVIFHAATQKTSAANRLSARASAASEYLLAPRDVPPPEELPWHAPPPPDYASTAYVLPEAAPPAVAPPRALADRVMSFLEQEDASVRFRGKGLKSQEIDMRTGFVSVPHASGHPRRALEVLVRLKGVWRPIELDGEPAHAFLLPGGDCDRAGEVVECGVTEPSRAFPTPWQPPPPRPTRGLSTPASSTTCTGSSRRGGGCRERGRGGWNRLASG</sequence>
<evidence type="ECO:0000313" key="3">
    <source>
        <dbReference type="Proteomes" id="UP000311382"/>
    </source>
</evidence>
<evidence type="ECO:0000256" key="1">
    <source>
        <dbReference type="SAM" id="MobiDB-lite"/>
    </source>
</evidence>
<dbReference type="OrthoDB" id="10590682at2759"/>
<gene>
    <name evidence="2" type="ORF">DMC30DRAFT_190363</name>
</gene>
<protein>
    <submittedName>
        <fullName evidence="2">Uncharacterized protein</fullName>
    </submittedName>
</protein>
<dbReference type="Proteomes" id="UP000311382">
    <property type="component" value="Unassembled WGS sequence"/>
</dbReference>
<feature type="region of interest" description="Disordered" evidence="1">
    <location>
        <begin position="286"/>
        <end position="338"/>
    </location>
</feature>
<proteinExistence type="predicted"/>
<name>A0A5C5G6I1_9BASI</name>
<dbReference type="EMBL" id="SOZI01000004">
    <property type="protein sequence ID" value="TNY24169.1"/>
    <property type="molecule type" value="Genomic_DNA"/>
</dbReference>
<feature type="compositionally biased region" description="Low complexity" evidence="1">
    <location>
        <begin position="302"/>
        <end position="318"/>
    </location>
</feature>
<reference evidence="2 3" key="1">
    <citation type="submission" date="2019-03" db="EMBL/GenBank/DDBJ databases">
        <title>Rhodosporidium diobovatum UCD-FST 08-225 genome sequencing, assembly, and annotation.</title>
        <authorList>
            <person name="Fakankun I.U."/>
            <person name="Fristensky B."/>
            <person name="Levin D.B."/>
        </authorList>
    </citation>
    <scope>NUCLEOTIDE SEQUENCE [LARGE SCALE GENOMIC DNA]</scope>
    <source>
        <strain evidence="2 3">UCD-FST 08-225</strain>
    </source>
</reference>
<evidence type="ECO:0000313" key="2">
    <source>
        <dbReference type="EMBL" id="TNY24169.1"/>
    </source>
</evidence>